<gene>
    <name evidence="1" type="ORF">RGQ29_016116</name>
</gene>
<comment type="caution">
    <text evidence="1">The sequence shown here is derived from an EMBL/GenBank/DDBJ whole genome shotgun (WGS) entry which is preliminary data.</text>
</comment>
<dbReference type="EMBL" id="JAXUIC010000003">
    <property type="protein sequence ID" value="KAK4598947.1"/>
    <property type="molecule type" value="Genomic_DNA"/>
</dbReference>
<dbReference type="AlphaFoldDB" id="A0AAN7J5C1"/>
<dbReference type="SUPFAM" id="SSF56219">
    <property type="entry name" value="DNase I-like"/>
    <property type="match status" value="1"/>
</dbReference>
<dbReference type="InterPro" id="IPR036691">
    <property type="entry name" value="Endo/exonu/phosph_ase_sf"/>
</dbReference>
<dbReference type="Proteomes" id="UP001324115">
    <property type="component" value="Unassembled WGS sequence"/>
</dbReference>
<dbReference type="PANTHER" id="PTHR35218">
    <property type="entry name" value="RNASE H DOMAIN-CONTAINING PROTEIN"/>
    <property type="match status" value="1"/>
</dbReference>
<evidence type="ECO:0000313" key="1">
    <source>
        <dbReference type="EMBL" id="KAK4598947.1"/>
    </source>
</evidence>
<organism evidence="1 2">
    <name type="scientific">Quercus rubra</name>
    <name type="common">Northern red oak</name>
    <name type="synonym">Quercus borealis</name>
    <dbReference type="NCBI Taxonomy" id="3512"/>
    <lineage>
        <taxon>Eukaryota</taxon>
        <taxon>Viridiplantae</taxon>
        <taxon>Streptophyta</taxon>
        <taxon>Embryophyta</taxon>
        <taxon>Tracheophyta</taxon>
        <taxon>Spermatophyta</taxon>
        <taxon>Magnoliopsida</taxon>
        <taxon>eudicotyledons</taxon>
        <taxon>Gunneridae</taxon>
        <taxon>Pentapetalae</taxon>
        <taxon>rosids</taxon>
        <taxon>fabids</taxon>
        <taxon>Fagales</taxon>
        <taxon>Fagaceae</taxon>
        <taxon>Quercus</taxon>
    </lineage>
</organism>
<dbReference type="PANTHER" id="PTHR35218:SF9">
    <property type="entry name" value="ENDONUCLEASE_EXONUCLEASE_PHOSPHATASE DOMAIN-CONTAINING PROTEIN"/>
    <property type="match status" value="1"/>
</dbReference>
<accession>A0AAN7J5C1</accession>
<dbReference type="Gene3D" id="3.60.10.10">
    <property type="entry name" value="Endonuclease/exonuclease/phosphatase"/>
    <property type="match status" value="1"/>
</dbReference>
<sequence length="125" mass="14609">MVKENLPDIFIVKVNNSNFSWLLFAIYASPRFRERSILWSNLANVATNHELPWVMIGDFNEVLMSSEKFGGQPMNIRRAMKFQECLDLCGMMDMGFNGARYTWSNLRGVTELIQERLDRSFYNVN</sequence>
<evidence type="ECO:0000313" key="2">
    <source>
        <dbReference type="Proteomes" id="UP001324115"/>
    </source>
</evidence>
<protein>
    <submittedName>
        <fullName evidence="1">Uncharacterized protein</fullName>
    </submittedName>
</protein>
<keyword evidence="2" id="KW-1185">Reference proteome</keyword>
<reference evidence="1 2" key="1">
    <citation type="journal article" date="2023" name="G3 (Bethesda)">
        <title>A haplotype-resolved chromosome-scale genome for Quercus rubra L. provides insights into the genetics of adaptive traits for red oak species.</title>
        <authorList>
            <person name="Kapoor B."/>
            <person name="Jenkins J."/>
            <person name="Schmutz J."/>
            <person name="Zhebentyayeva T."/>
            <person name="Kuelheim C."/>
            <person name="Coggeshall M."/>
            <person name="Heim C."/>
            <person name="Lasky J.R."/>
            <person name="Leites L."/>
            <person name="Islam-Faridi N."/>
            <person name="Romero-Severson J."/>
            <person name="DeLeo V.L."/>
            <person name="Lucas S.M."/>
            <person name="Lazic D."/>
            <person name="Gailing O."/>
            <person name="Carlson J."/>
            <person name="Staton M."/>
        </authorList>
    </citation>
    <scope>NUCLEOTIDE SEQUENCE [LARGE SCALE GENOMIC DNA]</scope>
    <source>
        <strain evidence="1">Pseudo-F2</strain>
    </source>
</reference>
<name>A0AAN7J5C1_QUERU</name>
<proteinExistence type="predicted"/>